<gene>
    <name evidence="15" type="primary">aat</name>
    <name evidence="16" type="ordered locus">Hoch_5942</name>
</gene>
<dbReference type="InterPro" id="IPR042203">
    <property type="entry name" value="Leu/Phe-tRNA_Trfase_C"/>
</dbReference>
<evidence type="ECO:0000256" key="8">
    <source>
        <dbReference type="ARBA" id="ARBA00054043"/>
    </source>
</evidence>
<dbReference type="NCBIfam" id="TIGR00667">
    <property type="entry name" value="aat"/>
    <property type="match status" value="1"/>
</dbReference>
<evidence type="ECO:0000256" key="7">
    <source>
        <dbReference type="ARBA" id="ARBA00051538"/>
    </source>
</evidence>
<comment type="catalytic activity">
    <reaction evidence="5 15">
        <text>L-phenylalanyl-tRNA(Phe) + an N-terminal L-alpha-aminoacyl-[protein] = an N-terminal L-phenylalanyl-L-alpha-aminoacyl-[protein] + tRNA(Phe)</text>
        <dbReference type="Rhea" id="RHEA:43632"/>
        <dbReference type="Rhea" id="RHEA-COMP:9668"/>
        <dbReference type="Rhea" id="RHEA-COMP:9699"/>
        <dbReference type="Rhea" id="RHEA-COMP:10636"/>
        <dbReference type="Rhea" id="RHEA-COMP:10637"/>
        <dbReference type="ChEBI" id="CHEBI:78442"/>
        <dbReference type="ChEBI" id="CHEBI:78531"/>
        <dbReference type="ChEBI" id="CHEBI:78597"/>
        <dbReference type="ChEBI" id="CHEBI:83561"/>
        <dbReference type="EC" id="2.3.2.6"/>
    </reaction>
</comment>
<evidence type="ECO:0000256" key="2">
    <source>
        <dbReference type="ARBA" id="ARBA00022490"/>
    </source>
</evidence>
<evidence type="ECO:0000256" key="6">
    <source>
        <dbReference type="ARBA" id="ARBA00050652"/>
    </source>
</evidence>
<dbReference type="Pfam" id="PF03588">
    <property type="entry name" value="Leu_Phe_trans"/>
    <property type="match status" value="1"/>
</dbReference>
<dbReference type="GO" id="GO:0008914">
    <property type="term" value="F:leucyl-tRNA--protein transferase activity"/>
    <property type="evidence" value="ECO:0007669"/>
    <property type="project" value="UniProtKB-UniRule"/>
</dbReference>
<evidence type="ECO:0000313" key="16">
    <source>
        <dbReference type="EMBL" id="ACY18417.1"/>
    </source>
</evidence>
<dbReference type="HAMAP" id="MF_00688">
    <property type="entry name" value="Leu_Phe_trans"/>
    <property type="match status" value="1"/>
</dbReference>
<keyword evidence="4 15" id="KW-0012">Acyltransferase</keyword>
<dbReference type="InterPro" id="IPR016181">
    <property type="entry name" value="Acyl_CoA_acyltransferase"/>
</dbReference>
<dbReference type="RefSeq" id="WP_012831009.1">
    <property type="nucleotide sequence ID" value="NC_013440.1"/>
</dbReference>
<dbReference type="EMBL" id="CP001804">
    <property type="protein sequence ID" value="ACY18417.1"/>
    <property type="molecule type" value="Genomic_DNA"/>
</dbReference>
<keyword evidence="3 15" id="KW-0808">Transferase</keyword>
<comment type="function">
    <text evidence="8 15">Functions in the N-end rule pathway of protein degradation where it conjugates Leu, Phe and, less efficiently, Met from aminoacyl-tRNAs to the N-termini of proteins containing an N-terminal arginine or lysine.</text>
</comment>
<dbReference type="Gene3D" id="3.40.630.70">
    <property type="entry name" value="Leucyl/phenylalanyl-tRNA-protein transferase, C-terminal domain"/>
    <property type="match status" value="1"/>
</dbReference>
<evidence type="ECO:0000256" key="13">
    <source>
        <dbReference type="ARBA" id="ARBA00077165"/>
    </source>
</evidence>
<dbReference type="FunFam" id="3.30.70.3550:FF:000001">
    <property type="entry name" value="Leucyl/phenylalanyl-tRNA--protein transferase"/>
    <property type="match status" value="1"/>
</dbReference>
<name>D0LJR0_HALO1</name>
<comment type="catalytic activity">
    <reaction evidence="7 15">
        <text>N-terminal L-lysyl-[protein] + L-leucyl-tRNA(Leu) = N-terminal L-leucyl-L-lysyl-[protein] + tRNA(Leu) + H(+)</text>
        <dbReference type="Rhea" id="RHEA:12340"/>
        <dbReference type="Rhea" id="RHEA-COMP:9613"/>
        <dbReference type="Rhea" id="RHEA-COMP:9622"/>
        <dbReference type="Rhea" id="RHEA-COMP:12670"/>
        <dbReference type="Rhea" id="RHEA-COMP:12671"/>
        <dbReference type="ChEBI" id="CHEBI:15378"/>
        <dbReference type="ChEBI" id="CHEBI:65249"/>
        <dbReference type="ChEBI" id="CHEBI:78442"/>
        <dbReference type="ChEBI" id="CHEBI:78494"/>
        <dbReference type="ChEBI" id="CHEBI:133043"/>
        <dbReference type="EC" id="2.3.2.6"/>
    </reaction>
</comment>
<accession>D0LJR0</accession>
<keyword evidence="2 15" id="KW-0963">Cytoplasm</keyword>
<dbReference type="Proteomes" id="UP000001880">
    <property type="component" value="Chromosome"/>
</dbReference>
<dbReference type="AlphaFoldDB" id="D0LJR0"/>
<evidence type="ECO:0000256" key="4">
    <source>
        <dbReference type="ARBA" id="ARBA00023315"/>
    </source>
</evidence>
<organism evidence="16 17">
    <name type="scientific">Haliangium ochraceum (strain DSM 14365 / JCM 11303 / SMP-2)</name>
    <dbReference type="NCBI Taxonomy" id="502025"/>
    <lineage>
        <taxon>Bacteria</taxon>
        <taxon>Pseudomonadati</taxon>
        <taxon>Myxococcota</taxon>
        <taxon>Polyangia</taxon>
        <taxon>Haliangiales</taxon>
        <taxon>Kofleriaceae</taxon>
        <taxon>Haliangium</taxon>
    </lineage>
</organism>
<evidence type="ECO:0000256" key="12">
    <source>
        <dbReference type="ARBA" id="ARBA00077136"/>
    </source>
</evidence>
<evidence type="ECO:0000256" key="15">
    <source>
        <dbReference type="HAMAP-Rule" id="MF_00688"/>
    </source>
</evidence>
<evidence type="ECO:0000256" key="1">
    <source>
        <dbReference type="ARBA" id="ARBA00004496"/>
    </source>
</evidence>
<proteinExistence type="inferred from homology"/>
<sequence length="233" mass="26196">MPIFQLDQRLLFPPPELAEDNGLLAVGGDLRPERLLLAYRMGIFPWYSEDTPILWHSPDPRMVLTPGALHVGRSLRKQMRRQPYELRLDSAFEQVIDACSIIDRPGQDGTWITSEMRDAYLELHRRGFAHSAEAWAGDELVGGLYGVSLGGAFFGESMFARAPDASKIAFVALVRQLGAWGIELIDCQVHTEHLERFGADEWSRPAFLRALAQAMRAPTRRGTWHLDDSLLAA</sequence>
<evidence type="ECO:0000313" key="17">
    <source>
        <dbReference type="Proteomes" id="UP000001880"/>
    </source>
</evidence>
<dbReference type="OrthoDB" id="9790282at2"/>
<evidence type="ECO:0000256" key="14">
    <source>
        <dbReference type="ARBA" id="ARBA00083640"/>
    </source>
</evidence>
<dbReference type="EC" id="2.3.2.6" evidence="10 15"/>
<protein>
    <recommendedName>
        <fullName evidence="11 15">Leucyl/phenylalanyl-tRNA--protein transferase</fullName>
        <ecNumber evidence="10 15">2.3.2.6</ecNumber>
    </recommendedName>
    <alternativeName>
        <fullName evidence="12 15">L/F-transferase</fullName>
    </alternativeName>
    <alternativeName>
        <fullName evidence="13 15">Leucyltransferase</fullName>
    </alternativeName>
    <alternativeName>
        <fullName evidence="14 15">Phenyalanyltransferase</fullName>
    </alternativeName>
</protein>
<dbReference type="PANTHER" id="PTHR30098">
    <property type="entry name" value="LEUCYL/PHENYLALANYL-TRNA--PROTEIN TRANSFERASE"/>
    <property type="match status" value="1"/>
</dbReference>
<dbReference type="KEGG" id="hoh:Hoch_5942"/>
<evidence type="ECO:0000256" key="3">
    <source>
        <dbReference type="ARBA" id="ARBA00022679"/>
    </source>
</evidence>
<reference evidence="16 17" key="1">
    <citation type="journal article" date="2010" name="Stand. Genomic Sci.">
        <title>Complete genome sequence of Haliangium ochraceum type strain (SMP-2).</title>
        <authorList>
            <consortium name="US DOE Joint Genome Institute (JGI-PGF)"/>
            <person name="Ivanova N."/>
            <person name="Daum C."/>
            <person name="Lang E."/>
            <person name="Abt B."/>
            <person name="Kopitz M."/>
            <person name="Saunders E."/>
            <person name="Lapidus A."/>
            <person name="Lucas S."/>
            <person name="Glavina Del Rio T."/>
            <person name="Nolan M."/>
            <person name="Tice H."/>
            <person name="Copeland A."/>
            <person name="Cheng J.F."/>
            <person name="Chen F."/>
            <person name="Bruce D."/>
            <person name="Goodwin L."/>
            <person name="Pitluck S."/>
            <person name="Mavromatis K."/>
            <person name="Pati A."/>
            <person name="Mikhailova N."/>
            <person name="Chen A."/>
            <person name="Palaniappan K."/>
            <person name="Land M."/>
            <person name="Hauser L."/>
            <person name="Chang Y.J."/>
            <person name="Jeffries C.D."/>
            <person name="Detter J.C."/>
            <person name="Brettin T."/>
            <person name="Rohde M."/>
            <person name="Goker M."/>
            <person name="Bristow J."/>
            <person name="Markowitz V."/>
            <person name="Eisen J.A."/>
            <person name="Hugenholtz P."/>
            <person name="Kyrpides N.C."/>
            <person name="Klenk H.P."/>
        </authorList>
    </citation>
    <scope>NUCLEOTIDE SEQUENCE [LARGE SCALE GENOMIC DNA]</scope>
    <source>
        <strain evidence="17">DSM 14365 / CIP 107738 / JCM 11303 / AJ 13395 / SMP-2</strain>
    </source>
</reference>
<dbReference type="HOGENOM" id="CLU_075045_0_0_7"/>
<dbReference type="STRING" id="502025.Hoch_5942"/>
<comment type="subcellular location">
    <subcellularLocation>
        <location evidence="1 15">Cytoplasm</location>
    </subcellularLocation>
</comment>
<dbReference type="Gene3D" id="3.30.70.3550">
    <property type="entry name" value="Leucyl/phenylalanyl-tRNA-protein transferase, N-terminal domain"/>
    <property type="match status" value="1"/>
</dbReference>
<dbReference type="SUPFAM" id="SSF55729">
    <property type="entry name" value="Acyl-CoA N-acyltransferases (Nat)"/>
    <property type="match status" value="1"/>
</dbReference>
<evidence type="ECO:0000256" key="9">
    <source>
        <dbReference type="ARBA" id="ARBA00061535"/>
    </source>
</evidence>
<dbReference type="InterPro" id="IPR004616">
    <property type="entry name" value="Leu/Phe-tRNA_Trfase"/>
</dbReference>
<evidence type="ECO:0000256" key="10">
    <source>
        <dbReference type="ARBA" id="ARBA00066767"/>
    </source>
</evidence>
<evidence type="ECO:0000256" key="11">
    <source>
        <dbReference type="ARBA" id="ARBA00074372"/>
    </source>
</evidence>
<dbReference type="GO" id="GO:0005737">
    <property type="term" value="C:cytoplasm"/>
    <property type="evidence" value="ECO:0007669"/>
    <property type="project" value="UniProtKB-SubCell"/>
</dbReference>
<dbReference type="PANTHER" id="PTHR30098:SF2">
    <property type="entry name" value="LEUCYL_PHENYLALANYL-TRNA--PROTEIN TRANSFERASE"/>
    <property type="match status" value="1"/>
</dbReference>
<comment type="similarity">
    <text evidence="9 15">Belongs to the L/F-transferase family.</text>
</comment>
<comment type="catalytic activity">
    <reaction evidence="6 15">
        <text>N-terminal L-arginyl-[protein] + L-leucyl-tRNA(Leu) = N-terminal L-leucyl-L-arginyl-[protein] + tRNA(Leu) + H(+)</text>
        <dbReference type="Rhea" id="RHEA:50416"/>
        <dbReference type="Rhea" id="RHEA-COMP:9613"/>
        <dbReference type="Rhea" id="RHEA-COMP:9622"/>
        <dbReference type="Rhea" id="RHEA-COMP:12672"/>
        <dbReference type="Rhea" id="RHEA-COMP:12673"/>
        <dbReference type="ChEBI" id="CHEBI:15378"/>
        <dbReference type="ChEBI" id="CHEBI:64719"/>
        <dbReference type="ChEBI" id="CHEBI:78442"/>
        <dbReference type="ChEBI" id="CHEBI:78494"/>
        <dbReference type="ChEBI" id="CHEBI:133044"/>
        <dbReference type="EC" id="2.3.2.6"/>
    </reaction>
</comment>
<dbReference type="GO" id="GO:0030163">
    <property type="term" value="P:protein catabolic process"/>
    <property type="evidence" value="ECO:0007669"/>
    <property type="project" value="UniProtKB-UniRule"/>
</dbReference>
<evidence type="ECO:0000256" key="5">
    <source>
        <dbReference type="ARBA" id="ARBA00050607"/>
    </source>
</evidence>
<dbReference type="InterPro" id="IPR042221">
    <property type="entry name" value="Leu/Phe-tRNA_Trfase_N"/>
</dbReference>
<keyword evidence="17" id="KW-1185">Reference proteome</keyword>
<dbReference type="eggNOG" id="COG2360">
    <property type="taxonomic scope" value="Bacteria"/>
</dbReference>